<keyword evidence="3" id="KW-1185">Reference proteome</keyword>
<feature type="transmembrane region" description="Helical" evidence="1">
    <location>
        <begin position="247"/>
        <end position="274"/>
    </location>
</feature>
<keyword evidence="1" id="KW-0812">Transmembrane</keyword>
<protein>
    <submittedName>
        <fullName evidence="2">Membrane protein</fullName>
    </submittedName>
</protein>
<keyword evidence="1" id="KW-0472">Membrane</keyword>
<gene>
    <name evidence="2" type="ORF">ADU59_18305</name>
</gene>
<evidence type="ECO:0000313" key="2">
    <source>
        <dbReference type="EMBL" id="OBZ94231.1"/>
    </source>
</evidence>
<feature type="transmembrane region" description="Helical" evidence="1">
    <location>
        <begin position="101"/>
        <end position="120"/>
    </location>
</feature>
<feature type="transmembrane region" description="Helical" evidence="1">
    <location>
        <begin position="75"/>
        <end position="95"/>
    </location>
</feature>
<evidence type="ECO:0000313" key="3">
    <source>
        <dbReference type="Proteomes" id="UP000093111"/>
    </source>
</evidence>
<feature type="transmembrane region" description="Helical" evidence="1">
    <location>
        <begin position="316"/>
        <end position="335"/>
    </location>
</feature>
<feature type="transmembrane region" description="Helical" evidence="1">
    <location>
        <begin position="342"/>
        <end position="363"/>
    </location>
</feature>
<feature type="transmembrane region" description="Helical" evidence="1">
    <location>
        <begin position="200"/>
        <end position="227"/>
    </location>
</feature>
<evidence type="ECO:0000256" key="1">
    <source>
        <dbReference type="SAM" id="Phobius"/>
    </source>
</evidence>
<keyword evidence="1" id="KW-1133">Transmembrane helix</keyword>
<dbReference type="AlphaFoldDB" id="A0A1C7NZ00"/>
<sequence length="558" mass="60718">MIVLALAVACMPLALMATVIMPIGPMYWDHYIYLDAANRISDGQIPSVDFFAPVGGLGYYLFAGWLSLFPNGHALLLSSWSLMTVTVPLMALIVWDVQKRSAAIAYGLLLPFLFFSLLPFNTGEFYPYPGSDGFGIYNRQICQLLYVLAAGLVFVRGWKTLAAVTALAMLGLLFIKVTGVAAGVILCLMAFVAGRLPLRAALAAGIFFFAAIAVLEAASGIVSAYVADILSLVLINDTSLLPRLLQAASINFGIILACGLLGFILFFNGFSAFYGKIRAFTQKPGFAAFGEAADQPFFWLASFVVAGLLFESQNTGSQAFIFLWPLLLGIMLLSYRQRGPSVAFATIAVLSLSAALPPVAVIAQKSARAWIGAIHNTPLEHHNLKSMGAVGLRDLLSLRTERLRANYTAYRPAYEALASDGELPSFLLYSDFDFQALWLRSADEAVSAIHAFETANNVRFETIMTIDFTNPFPWLMDRHAPRYIAIGADPYRAVPPPDQRVREAVAAVDLALYPTCPPTTARLKLLNLYEPILAAGHRRITLTPCFDAFVRNGIAAKP</sequence>
<dbReference type="Proteomes" id="UP000093111">
    <property type="component" value="Unassembled WGS sequence"/>
</dbReference>
<comment type="caution">
    <text evidence="2">The sequence shown here is derived from an EMBL/GenBank/DDBJ whole genome shotgun (WGS) entry which is preliminary data.</text>
</comment>
<feature type="transmembrane region" description="Helical" evidence="1">
    <location>
        <begin position="141"/>
        <end position="158"/>
    </location>
</feature>
<accession>A0A1C7NZ00</accession>
<reference evidence="2 3" key="1">
    <citation type="journal article" date="2016" name="Syst. Appl. Microbiol.">
        <title>Pararhizobium polonicum sp. nov. isolated from tumors on stone fruit rootstocks.</title>
        <authorList>
            <person name="Pulawska J."/>
            <person name="Kuzmanovic N."/>
            <person name="Willems A."/>
            <person name="Pothier J.F."/>
        </authorList>
    </citation>
    <scope>NUCLEOTIDE SEQUENCE [LARGE SCALE GENOMIC DNA]</scope>
    <source>
        <strain evidence="2 3">F5.1</strain>
    </source>
</reference>
<name>A0A1C7NZ00_9HYPH</name>
<organism evidence="2 3">
    <name type="scientific">Pararhizobium polonicum</name>
    <dbReference type="NCBI Taxonomy" id="1612624"/>
    <lineage>
        <taxon>Bacteria</taxon>
        <taxon>Pseudomonadati</taxon>
        <taxon>Pseudomonadota</taxon>
        <taxon>Alphaproteobacteria</taxon>
        <taxon>Hyphomicrobiales</taxon>
        <taxon>Rhizobiaceae</taxon>
        <taxon>Rhizobium/Agrobacterium group</taxon>
        <taxon>Pararhizobium</taxon>
    </lineage>
</organism>
<feature type="transmembrane region" description="Helical" evidence="1">
    <location>
        <begin position="164"/>
        <end position="193"/>
    </location>
</feature>
<proteinExistence type="predicted"/>
<dbReference type="EMBL" id="LGLV01000011">
    <property type="protein sequence ID" value="OBZ94231.1"/>
    <property type="molecule type" value="Genomic_DNA"/>
</dbReference>
<dbReference type="PATRIC" id="fig|1612624.7.peg.5608"/>